<reference evidence="1 2" key="1">
    <citation type="submission" date="2021-01" db="EMBL/GenBank/DDBJ databases">
        <title>Actinoplanes sp. nov. LDG1-01 isolated from lichen.</title>
        <authorList>
            <person name="Saeng-In P."/>
            <person name="Phongsopitanun W."/>
            <person name="Kanchanasin P."/>
            <person name="Yuki M."/>
            <person name="Kudo T."/>
            <person name="Ohkuma M."/>
            <person name="Tanasupawat S."/>
        </authorList>
    </citation>
    <scope>NUCLEOTIDE SEQUENCE [LARGE SCALE GENOMIC DNA]</scope>
    <source>
        <strain evidence="1 2">LDG1-01</strain>
    </source>
</reference>
<gene>
    <name evidence="1" type="ORF">JKJ07_34560</name>
</gene>
<comment type="caution">
    <text evidence="1">The sequence shown here is derived from an EMBL/GenBank/DDBJ whole genome shotgun (WGS) entry which is preliminary data.</text>
</comment>
<keyword evidence="2" id="KW-1185">Reference proteome</keyword>
<evidence type="ECO:0000313" key="2">
    <source>
        <dbReference type="Proteomes" id="UP000598996"/>
    </source>
</evidence>
<organism evidence="1 2">
    <name type="scientific">Paractinoplanes lichenicola</name>
    <dbReference type="NCBI Taxonomy" id="2802976"/>
    <lineage>
        <taxon>Bacteria</taxon>
        <taxon>Bacillati</taxon>
        <taxon>Actinomycetota</taxon>
        <taxon>Actinomycetes</taxon>
        <taxon>Micromonosporales</taxon>
        <taxon>Micromonosporaceae</taxon>
        <taxon>Paractinoplanes</taxon>
    </lineage>
</organism>
<name>A0ABS1VY76_9ACTN</name>
<dbReference type="RefSeq" id="WP_202996152.1">
    <property type="nucleotide sequence ID" value="NZ_JAENHO010000011.1"/>
</dbReference>
<sequence>MLKSTGDLLASLDPFPYGVRMARVAAWARTAPDRAEVCAELRAAGPYERSLALTAAQVTSATDEVRLALTDPDAALRARALQSVLTTAELDLDRPVTERRLIYRTLRRVDAPAAADALLPRVREAYGDQEAAALLPACGAEVVRAALPGLDHATNLTAVARRHPAVLLAHLTAQLEAADPERAARIWARAGHAVLHCDPAGVLDLLERHGPETYLPGNLPRYGVLAAHDPRRVAALLAAAPRANWIAHRPLPRALTSRLAALPDAELLPLAQRVRDGSGYANLLAALPPSRRAALHNRTVGSAGSTLDPLTMELLPHAVREDEARRQMTRPFARGNESVMRALSAYLPWPEARDAIVQATGSGDAAERANAYAKLIDAARRSRDPEAVTEALGLLGRLRNEQDPVRSTVLLTLAHVAPLLTPATADRLTRLTTDAVEARDASAQSLAALSALAVRVLQQHVDEPALRDWALLTIDLTAAGKSVPMLGRFDRTLRRGQEVMVFDRLRGWAEAGMDRGFFEPLFALTRALGKRAWNVDGLQALLRSAIAPGNVPSVHRTAAELWLADPRARPVRVAEVLDVDPSIVAESRTVWRTLCGSRTDLLDRVLNRTPRGRFLKEGVRWVPPWPDFCERWLPRQQAVFVQLHERIADDTGATRHQRAASIQAAARVPVLGSAIALRYAESSDVVLAEAALGALVWTDRPEQALATLLAHAGDDRARVAMYAAGRAARFVPPSRLPALLDPILLGRAKVTSRKEAARLLSQFGPPASMGTLMTAYGTEGQHRDVRAALIAAARARLWAAESWTILEAGIAGSREERQAVLAGKPGGMAERYRARFAALVDAACRSDDQLIRAVAFALVPDWAPWLGDVTGLVVDRLTDLDAYLNRYETAALVGTLHAGGLETVWQRLTDADATDDPGSAERDRPWRERLDDLADAVDTWAARADPAVDRGPALTAARSLADRDGFLTPALKMMVALGGSDVLDEVADRCADRPIVAYHAAQTLTSYLTRVESMFDAGAQLVRATDFEQRGGLAHGLFAVALTRRGYRLGWPVEWRDRLRSLRRHPDPDVRDAATAVVMTW</sequence>
<proteinExistence type="predicted"/>
<evidence type="ECO:0008006" key="3">
    <source>
        <dbReference type="Google" id="ProtNLM"/>
    </source>
</evidence>
<protein>
    <recommendedName>
        <fullName evidence="3">HEAT repeat domain-containing protein</fullName>
    </recommendedName>
</protein>
<accession>A0ABS1VY76</accession>
<dbReference type="EMBL" id="JAENHO010000011">
    <property type="protein sequence ID" value="MBL7259451.1"/>
    <property type="molecule type" value="Genomic_DNA"/>
</dbReference>
<evidence type="ECO:0000313" key="1">
    <source>
        <dbReference type="EMBL" id="MBL7259451.1"/>
    </source>
</evidence>
<dbReference type="Proteomes" id="UP000598996">
    <property type="component" value="Unassembled WGS sequence"/>
</dbReference>